<dbReference type="InterPro" id="IPR050259">
    <property type="entry name" value="SDR"/>
</dbReference>
<dbReference type="GO" id="GO:0004316">
    <property type="term" value="F:3-oxoacyl-[acyl-carrier-protein] reductase (NADPH) activity"/>
    <property type="evidence" value="ECO:0007669"/>
    <property type="project" value="UniProtKB-EC"/>
</dbReference>
<evidence type="ECO:0000256" key="1">
    <source>
        <dbReference type="ARBA" id="ARBA00004191"/>
    </source>
</evidence>
<dbReference type="GO" id="GO:0032787">
    <property type="term" value="P:monocarboxylic acid metabolic process"/>
    <property type="evidence" value="ECO:0007669"/>
    <property type="project" value="UniProtKB-ARBA"/>
</dbReference>
<comment type="similarity">
    <text evidence="2 7">Belongs to the short-chain dehydrogenases/reductases (SDR) family.</text>
</comment>
<evidence type="ECO:0000256" key="6">
    <source>
        <dbReference type="ARBA" id="ARBA00047400"/>
    </source>
</evidence>
<dbReference type="InterPro" id="IPR057326">
    <property type="entry name" value="KR_dom"/>
</dbReference>
<dbReference type="Proteomes" id="UP000325576">
    <property type="component" value="Unassembled WGS sequence"/>
</dbReference>
<evidence type="ECO:0000313" key="10">
    <source>
        <dbReference type="EMBL" id="KAB2585176.1"/>
    </source>
</evidence>
<dbReference type="EMBL" id="MRBO01000357">
    <property type="protein sequence ID" value="KAB2585176.1"/>
    <property type="molecule type" value="Genomic_DNA"/>
</dbReference>
<dbReference type="FunFam" id="3.40.50.720:FF:000084">
    <property type="entry name" value="Short-chain dehydrogenase reductase"/>
    <property type="match status" value="1"/>
</dbReference>
<comment type="subcellular location">
    <subcellularLocation>
        <location evidence="1">Secreted</location>
        <location evidence="1">Cell wall</location>
    </subcellularLocation>
</comment>
<evidence type="ECO:0000256" key="7">
    <source>
        <dbReference type="RuleBase" id="RU000363"/>
    </source>
</evidence>
<sequence>MTNPAVIRDLQGKVALVTGATSGIGRAVAVQLAAQGATVVVHGRDAARGAAVVTEIEDAGGSARFVSADLSEPAEALRLANEAGEVDILVNNAGVPWFGPTEKLDAETLDQLFAANVQAPYLLVTVLGPKMVERGSGVIINMASRAGTIGQPDSSAYGATKAALASFARSWASEYAPGGVRVNSVSPGPVYTGAANRELFDVSGSTTTLLGRAAEPSEIAELVGYLTSPRGSYITSADIAIDGGRPPARPDSGRSALLTP</sequence>
<comment type="caution">
    <text evidence="10">The sequence shown here is derived from an EMBL/GenBank/DDBJ whole genome shotgun (WGS) entry which is preliminary data.</text>
</comment>
<feature type="region of interest" description="Disordered" evidence="8">
    <location>
        <begin position="241"/>
        <end position="260"/>
    </location>
</feature>
<proteinExistence type="inferred from homology"/>
<dbReference type="InterPro" id="IPR036291">
    <property type="entry name" value="NAD(P)-bd_dom_sf"/>
</dbReference>
<reference evidence="10 11" key="1">
    <citation type="journal article" date="2017" name="Poromechanics V (2013)">
        <title>Genomic Characterization of the Arsenic-Tolerant Actinobacterium, &lt;i&gt;Rhodococcus erythropolis&lt;/i&gt; S43.</title>
        <authorList>
            <person name="Retamal-Morales G."/>
            <person name="Mehnert M."/>
            <person name="Schwabe R."/>
            <person name="Tischler D."/>
            <person name="Schloemann M."/>
            <person name="Levican G.J."/>
        </authorList>
    </citation>
    <scope>NUCLEOTIDE SEQUENCE [LARGE SCALE GENOMIC DNA]</scope>
    <source>
        <strain evidence="10 11">S43</strain>
    </source>
</reference>
<dbReference type="PRINTS" id="PR00081">
    <property type="entry name" value="GDHRDH"/>
</dbReference>
<dbReference type="PANTHER" id="PTHR42879:SF2">
    <property type="entry name" value="3-OXOACYL-[ACYL-CARRIER-PROTEIN] REDUCTASE FABG"/>
    <property type="match status" value="1"/>
</dbReference>
<comment type="catalytic activity">
    <reaction evidence="6">
        <text>a (3R)-hydroxyacyl-[ACP] + NADP(+) = a 3-oxoacyl-[ACP] + NADPH + H(+)</text>
        <dbReference type="Rhea" id="RHEA:17397"/>
        <dbReference type="Rhea" id="RHEA-COMP:9916"/>
        <dbReference type="Rhea" id="RHEA-COMP:9945"/>
        <dbReference type="ChEBI" id="CHEBI:15378"/>
        <dbReference type="ChEBI" id="CHEBI:57783"/>
        <dbReference type="ChEBI" id="CHEBI:58349"/>
        <dbReference type="ChEBI" id="CHEBI:78776"/>
        <dbReference type="ChEBI" id="CHEBI:78827"/>
        <dbReference type="EC" id="1.1.1.100"/>
    </reaction>
    <physiologicalReaction direction="right-to-left" evidence="6">
        <dbReference type="Rhea" id="RHEA:17399"/>
    </physiologicalReaction>
</comment>
<accession>A0A5N5E4L2</accession>
<dbReference type="SUPFAM" id="SSF51735">
    <property type="entry name" value="NAD(P)-binding Rossmann-fold domains"/>
    <property type="match status" value="1"/>
</dbReference>
<evidence type="ECO:0000256" key="2">
    <source>
        <dbReference type="ARBA" id="ARBA00006484"/>
    </source>
</evidence>
<evidence type="ECO:0000259" key="9">
    <source>
        <dbReference type="SMART" id="SM00822"/>
    </source>
</evidence>
<evidence type="ECO:0000256" key="3">
    <source>
        <dbReference type="ARBA" id="ARBA00022512"/>
    </source>
</evidence>
<organism evidence="10 11">
    <name type="scientific">Rhodococcus erythropolis</name>
    <name type="common">Arthrobacter picolinophilus</name>
    <dbReference type="NCBI Taxonomy" id="1833"/>
    <lineage>
        <taxon>Bacteria</taxon>
        <taxon>Bacillati</taxon>
        <taxon>Actinomycetota</taxon>
        <taxon>Actinomycetes</taxon>
        <taxon>Mycobacteriales</taxon>
        <taxon>Nocardiaceae</taxon>
        <taxon>Rhodococcus</taxon>
        <taxon>Rhodococcus erythropolis group</taxon>
    </lineage>
</organism>
<dbReference type="SMART" id="SM00822">
    <property type="entry name" value="PKS_KR"/>
    <property type="match status" value="1"/>
</dbReference>
<keyword evidence="3" id="KW-0134">Cell wall</keyword>
<evidence type="ECO:0000256" key="5">
    <source>
        <dbReference type="ARBA" id="ARBA00040781"/>
    </source>
</evidence>
<keyword evidence="4" id="KW-0560">Oxidoreductase</keyword>
<protein>
    <recommendedName>
        <fullName evidence="5">3-oxoacyl-[acyl-carrier-protein] reductase MabA</fullName>
    </recommendedName>
</protein>
<dbReference type="AlphaFoldDB" id="A0A5N5E4L2"/>
<feature type="domain" description="Ketoreductase" evidence="9">
    <location>
        <begin position="13"/>
        <end position="193"/>
    </location>
</feature>
<dbReference type="PRINTS" id="PR00080">
    <property type="entry name" value="SDRFAMILY"/>
</dbReference>
<evidence type="ECO:0000313" key="11">
    <source>
        <dbReference type="Proteomes" id="UP000325576"/>
    </source>
</evidence>
<dbReference type="InterPro" id="IPR002347">
    <property type="entry name" value="SDR_fam"/>
</dbReference>
<dbReference type="CDD" id="cd05233">
    <property type="entry name" value="SDR_c"/>
    <property type="match status" value="1"/>
</dbReference>
<dbReference type="PROSITE" id="PS00061">
    <property type="entry name" value="ADH_SHORT"/>
    <property type="match status" value="1"/>
</dbReference>
<dbReference type="Gene3D" id="3.40.50.720">
    <property type="entry name" value="NAD(P)-binding Rossmann-like Domain"/>
    <property type="match status" value="1"/>
</dbReference>
<dbReference type="Pfam" id="PF00106">
    <property type="entry name" value="adh_short"/>
    <property type="match status" value="1"/>
</dbReference>
<evidence type="ECO:0000256" key="8">
    <source>
        <dbReference type="SAM" id="MobiDB-lite"/>
    </source>
</evidence>
<dbReference type="InterPro" id="IPR020904">
    <property type="entry name" value="Sc_DH/Rdtase_CS"/>
</dbReference>
<dbReference type="PANTHER" id="PTHR42879">
    <property type="entry name" value="3-OXOACYL-(ACYL-CARRIER-PROTEIN) REDUCTASE"/>
    <property type="match status" value="1"/>
</dbReference>
<name>A0A5N5E4L2_RHOER</name>
<keyword evidence="3" id="KW-0964">Secreted</keyword>
<evidence type="ECO:0000256" key="4">
    <source>
        <dbReference type="ARBA" id="ARBA00023002"/>
    </source>
</evidence>
<gene>
    <name evidence="10" type="ORF">BS297_11720</name>
</gene>